<accession>L8J2Z6</accession>
<evidence type="ECO:0000313" key="1">
    <source>
        <dbReference type="EMBL" id="ELR63126.1"/>
    </source>
</evidence>
<keyword evidence="2" id="KW-1185">Reference proteome</keyword>
<dbReference type="Pfam" id="PF13710">
    <property type="entry name" value="ACT_5"/>
    <property type="match status" value="1"/>
</dbReference>
<dbReference type="OrthoDB" id="6198158at2"/>
<dbReference type="InterPro" id="IPR045865">
    <property type="entry name" value="ACT-like_dom_sf"/>
</dbReference>
<sequence length="85" mass="9757">MNQHTLAIQAACRPELLERVLRITRHRGFMVKHFNMTQSDDNQSIDIEVTVSSERPIANLSQQLDKLWDVTGVEVLQQQKQQATA</sequence>
<dbReference type="Gene3D" id="3.30.70.260">
    <property type="match status" value="1"/>
</dbReference>
<name>L8J2Z6_9GAMM</name>
<dbReference type="Proteomes" id="UP000011134">
    <property type="component" value="Unassembled WGS sequence"/>
</dbReference>
<proteinExistence type="predicted"/>
<dbReference type="EMBL" id="AMZO01000055">
    <property type="protein sequence ID" value="ELR63126.1"/>
    <property type="molecule type" value="Genomic_DNA"/>
</dbReference>
<protein>
    <submittedName>
        <fullName evidence="1">Acetolactate synthase small subunit</fullName>
    </submittedName>
</protein>
<dbReference type="AlphaFoldDB" id="L8J2Z6"/>
<dbReference type="NCBIfam" id="NF008362">
    <property type="entry name" value="PRK11152.1"/>
    <property type="match status" value="1"/>
</dbReference>
<dbReference type="RefSeq" id="WP_007471375.1">
    <property type="nucleotide sequence ID" value="NZ_AMZO01000055.1"/>
</dbReference>
<dbReference type="SUPFAM" id="SSF55021">
    <property type="entry name" value="ACT-like"/>
    <property type="match status" value="1"/>
</dbReference>
<gene>
    <name evidence="1" type="ORF">C942_04068</name>
</gene>
<comment type="caution">
    <text evidence="1">The sequence shown here is derived from an EMBL/GenBank/DDBJ whole genome shotgun (WGS) entry which is preliminary data.</text>
</comment>
<evidence type="ECO:0000313" key="2">
    <source>
        <dbReference type="Proteomes" id="UP000011134"/>
    </source>
</evidence>
<organism evidence="1 2">
    <name type="scientific">Photobacterium marinum</name>
    <dbReference type="NCBI Taxonomy" id="1056511"/>
    <lineage>
        <taxon>Bacteria</taxon>
        <taxon>Pseudomonadati</taxon>
        <taxon>Pseudomonadota</taxon>
        <taxon>Gammaproteobacteria</taxon>
        <taxon>Vibrionales</taxon>
        <taxon>Vibrionaceae</taxon>
        <taxon>Photobacterium</taxon>
    </lineage>
</organism>
<reference evidence="1 2" key="1">
    <citation type="submission" date="2012-12" db="EMBL/GenBank/DDBJ databases">
        <title>Genome Assembly of Photobacterium sp. AK15.</title>
        <authorList>
            <person name="Khatri I."/>
            <person name="Vaidya B."/>
            <person name="Srinivas T.N.R."/>
            <person name="Subramanian S."/>
            <person name="Pinnaka A."/>
        </authorList>
    </citation>
    <scope>NUCLEOTIDE SEQUENCE [LARGE SCALE GENOMIC DNA]</scope>
    <source>
        <strain evidence="1 2">AK15</strain>
    </source>
</reference>
<dbReference type="PATRIC" id="fig|1056511.3.peg.4881"/>